<dbReference type="SUPFAM" id="SSF56954">
    <property type="entry name" value="Outer membrane efflux proteins (OEP)"/>
    <property type="match status" value="1"/>
</dbReference>
<evidence type="ECO:0000256" key="6">
    <source>
        <dbReference type="ARBA" id="ARBA00023136"/>
    </source>
</evidence>
<keyword evidence="4" id="KW-1134">Transmembrane beta strand</keyword>
<evidence type="ECO:0000256" key="3">
    <source>
        <dbReference type="ARBA" id="ARBA00022448"/>
    </source>
</evidence>
<evidence type="ECO:0000313" key="9">
    <source>
        <dbReference type="EMBL" id="MCP9612368.1"/>
    </source>
</evidence>
<evidence type="ECO:0000313" key="10">
    <source>
        <dbReference type="Proteomes" id="UP001205603"/>
    </source>
</evidence>
<comment type="caution">
    <text evidence="9">The sequence shown here is derived from an EMBL/GenBank/DDBJ whole genome shotgun (WGS) entry which is preliminary data.</text>
</comment>
<evidence type="ECO:0000256" key="5">
    <source>
        <dbReference type="ARBA" id="ARBA00022692"/>
    </source>
</evidence>
<proteinExistence type="inferred from homology"/>
<keyword evidence="8" id="KW-0732">Signal</keyword>
<dbReference type="EMBL" id="JANDHW010000009">
    <property type="protein sequence ID" value="MCP9612368.1"/>
    <property type="molecule type" value="Genomic_DNA"/>
</dbReference>
<dbReference type="Pfam" id="PF02321">
    <property type="entry name" value="OEP"/>
    <property type="match status" value="2"/>
</dbReference>
<dbReference type="Gene3D" id="1.20.1600.10">
    <property type="entry name" value="Outer membrane efflux proteins (OEP)"/>
    <property type="match status" value="1"/>
</dbReference>
<keyword evidence="3" id="KW-0813">Transport</keyword>
<reference evidence="9 10" key="1">
    <citation type="submission" date="2022-07" db="EMBL/GenBank/DDBJ databases">
        <title>Fecal culturing of patients with breast cancer.</title>
        <authorList>
            <person name="Teng N.M.Y."/>
            <person name="Kiu R."/>
            <person name="Evans R."/>
            <person name="Baker D.J."/>
            <person name="Zenner C."/>
            <person name="Robinson S.D."/>
            <person name="Hall L.J."/>
        </authorList>
    </citation>
    <scope>NUCLEOTIDE SEQUENCE [LARGE SCALE GENOMIC DNA]</scope>
    <source>
        <strain evidence="9 10">LH1063</strain>
    </source>
</reference>
<dbReference type="RefSeq" id="WP_255027669.1">
    <property type="nucleotide sequence ID" value="NZ_JANDHW010000009.1"/>
</dbReference>
<accession>A0ABT1MKY5</accession>
<evidence type="ECO:0000256" key="8">
    <source>
        <dbReference type="SAM" id="SignalP"/>
    </source>
</evidence>
<dbReference type="PANTHER" id="PTHR30026:SF20">
    <property type="entry name" value="OUTER MEMBRANE PROTEIN TOLC"/>
    <property type="match status" value="1"/>
</dbReference>
<protein>
    <submittedName>
        <fullName evidence="9">TolC family protein</fullName>
    </submittedName>
</protein>
<evidence type="ECO:0000256" key="7">
    <source>
        <dbReference type="ARBA" id="ARBA00023237"/>
    </source>
</evidence>
<sequence>MLRLRFIIVVLMMSSGVKCAQRNMEFTLNEAIVLAQQKSPEVMTARNSFISAYWRYRSFRADLRPSLILTSDPTLNRSINKVTLSDGADKFVEQNLLTSGLSLSINQNVTFTGGILSLTSNLERLDLLSNNTASYRANLVTIGYRQSLFGYNSMKWNRKTEPLYYAKAKKEYAASLELVSSAVVRYFFDLAQAQNNLRIARYNYACADTLYRFAQRRYKIGSITENDMLQHEINKLTEEANVMNAEIELDNCMQNFRSYLGIPEPKPIIVKTDDDIPSFKVDVDKALRYAYENNPNIDNMQLRRIESDRQVAVAKSNAGFKADLYVQLGLTQTADKIKNTYRNPMDQQYISINISLPILDWGRGRGNIKVAENNRELEQVRIKQELMDFEQTVKQIIKQFNLQATRVSIARKMAETSRRRYDVAMYLYWGEKISMLELNNALSEKDSAQRGYITALADFWNYYFTIRKLTLYDFYYDREITREYELLIK</sequence>
<keyword evidence="7" id="KW-0998">Cell outer membrane</keyword>
<dbReference type="InterPro" id="IPR051906">
    <property type="entry name" value="TolC-like"/>
</dbReference>
<keyword evidence="6" id="KW-0472">Membrane</keyword>
<comment type="subcellular location">
    <subcellularLocation>
        <location evidence="1">Cell outer membrane</location>
    </subcellularLocation>
</comment>
<name>A0ABT1MKY5_9BACT</name>
<feature type="chain" id="PRO_5046624575" evidence="8">
    <location>
        <begin position="21"/>
        <end position="489"/>
    </location>
</feature>
<comment type="similarity">
    <text evidence="2">Belongs to the outer membrane factor (OMF) (TC 1.B.17) family.</text>
</comment>
<dbReference type="Proteomes" id="UP001205603">
    <property type="component" value="Unassembled WGS sequence"/>
</dbReference>
<evidence type="ECO:0000256" key="4">
    <source>
        <dbReference type="ARBA" id="ARBA00022452"/>
    </source>
</evidence>
<evidence type="ECO:0000256" key="1">
    <source>
        <dbReference type="ARBA" id="ARBA00004442"/>
    </source>
</evidence>
<dbReference type="PANTHER" id="PTHR30026">
    <property type="entry name" value="OUTER MEMBRANE PROTEIN TOLC"/>
    <property type="match status" value="1"/>
</dbReference>
<gene>
    <name evidence="9" type="ORF">NMU02_09715</name>
</gene>
<keyword evidence="10" id="KW-1185">Reference proteome</keyword>
<organism evidence="9 10">
    <name type="scientific">Coprobacter tertius</name>
    <dbReference type="NCBI Taxonomy" id="2944915"/>
    <lineage>
        <taxon>Bacteria</taxon>
        <taxon>Pseudomonadati</taxon>
        <taxon>Bacteroidota</taxon>
        <taxon>Bacteroidia</taxon>
        <taxon>Bacteroidales</taxon>
        <taxon>Barnesiellaceae</taxon>
        <taxon>Coprobacter</taxon>
    </lineage>
</organism>
<dbReference type="InterPro" id="IPR003423">
    <property type="entry name" value="OMP_efflux"/>
</dbReference>
<keyword evidence="5" id="KW-0812">Transmembrane</keyword>
<feature type="signal peptide" evidence="8">
    <location>
        <begin position="1"/>
        <end position="20"/>
    </location>
</feature>
<evidence type="ECO:0000256" key="2">
    <source>
        <dbReference type="ARBA" id="ARBA00007613"/>
    </source>
</evidence>